<evidence type="ECO:0000313" key="4">
    <source>
        <dbReference type="Proteomes" id="UP000799757"/>
    </source>
</evidence>
<protein>
    <submittedName>
        <fullName evidence="3">Uncharacterized protein</fullName>
    </submittedName>
</protein>
<feature type="transmembrane region" description="Helical" evidence="2">
    <location>
        <begin position="88"/>
        <end position="109"/>
    </location>
</feature>
<keyword evidence="2" id="KW-0472">Membrane</keyword>
<evidence type="ECO:0000256" key="2">
    <source>
        <dbReference type="SAM" id="Phobius"/>
    </source>
</evidence>
<feature type="region of interest" description="Disordered" evidence="1">
    <location>
        <begin position="196"/>
        <end position="217"/>
    </location>
</feature>
<evidence type="ECO:0000256" key="1">
    <source>
        <dbReference type="SAM" id="MobiDB-lite"/>
    </source>
</evidence>
<dbReference type="Proteomes" id="UP000799757">
    <property type="component" value="Unassembled WGS sequence"/>
</dbReference>
<evidence type="ECO:0000313" key="3">
    <source>
        <dbReference type="EMBL" id="KAF2794828.1"/>
    </source>
</evidence>
<reference evidence="3" key="1">
    <citation type="journal article" date="2020" name="Stud. Mycol.">
        <title>101 Dothideomycetes genomes: a test case for predicting lifestyles and emergence of pathogens.</title>
        <authorList>
            <person name="Haridas S."/>
            <person name="Albert R."/>
            <person name="Binder M."/>
            <person name="Bloem J."/>
            <person name="Labutti K."/>
            <person name="Salamov A."/>
            <person name="Andreopoulos B."/>
            <person name="Baker S."/>
            <person name="Barry K."/>
            <person name="Bills G."/>
            <person name="Bluhm B."/>
            <person name="Cannon C."/>
            <person name="Castanera R."/>
            <person name="Culley D."/>
            <person name="Daum C."/>
            <person name="Ezra D."/>
            <person name="Gonzalez J."/>
            <person name="Henrissat B."/>
            <person name="Kuo A."/>
            <person name="Liang C."/>
            <person name="Lipzen A."/>
            <person name="Lutzoni F."/>
            <person name="Magnuson J."/>
            <person name="Mondo S."/>
            <person name="Nolan M."/>
            <person name="Ohm R."/>
            <person name="Pangilinan J."/>
            <person name="Park H.-J."/>
            <person name="Ramirez L."/>
            <person name="Alfaro M."/>
            <person name="Sun H."/>
            <person name="Tritt A."/>
            <person name="Yoshinaga Y."/>
            <person name="Zwiers L.-H."/>
            <person name="Turgeon B."/>
            <person name="Goodwin S."/>
            <person name="Spatafora J."/>
            <person name="Crous P."/>
            <person name="Grigoriev I."/>
        </authorList>
    </citation>
    <scope>NUCLEOTIDE SEQUENCE</scope>
    <source>
        <strain evidence="3">CBS 109.77</strain>
    </source>
</reference>
<proteinExistence type="predicted"/>
<keyword evidence="4" id="KW-1185">Reference proteome</keyword>
<keyword evidence="2" id="KW-0812">Transmembrane</keyword>
<organism evidence="3 4">
    <name type="scientific">Melanomma pulvis-pyrius CBS 109.77</name>
    <dbReference type="NCBI Taxonomy" id="1314802"/>
    <lineage>
        <taxon>Eukaryota</taxon>
        <taxon>Fungi</taxon>
        <taxon>Dikarya</taxon>
        <taxon>Ascomycota</taxon>
        <taxon>Pezizomycotina</taxon>
        <taxon>Dothideomycetes</taxon>
        <taxon>Pleosporomycetidae</taxon>
        <taxon>Pleosporales</taxon>
        <taxon>Melanommataceae</taxon>
        <taxon>Melanomma</taxon>
    </lineage>
</organism>
<gene>
    <name evidence="3" type="ORF">K505DRAFT_336566</name>
</gene>
<dbReference type="AlphaFoldDB" id="A0A6A6XEY3"/>
<name>A0A6A6XEY3_9PLEO</name>
<keyword evidence="2" id="KW-1133">Transmembrane helix</keyword>
<sequence length="232" mass="25157">MSSLASSILGYLKRNLKLAVLQILKQKHDLATLVCLANLSKAFALNDTASVETTEPLFIKDSLFDYGVYGMLTICLIVIRFVGTRAKIYSQAMMLATVFLWVAMIGDTFSTESRKATLKVLVGTTFGFIAQDCADAVDTKLHVIKFLGLLVLNQVVGMALQHFSSTSLLDALPPCVTLAATINWALPQHANSGRPLDVEAGESRGIDPPLNSNEHPLESQSVLNKASIIQHP</sequence>
<feature type="transmembrane region" description="Helical" evidence="2">
    <location>
        <begin position="63"/>
        <end position="82"/>
    </location>
</feature>
<dbReference type="EMBL" id="MU001878">
    <property type="protein sequence ID" value="KAF2794828.1"/>
    <property type="molecule type" value="Genomic_DNA"/>
</dbReference>
<accession>A0A6A6XEY3</accession>